<dbReference type="VEuPathDB" id="FungiDB:MCYG_00224"/>
<evidence type="ECO:0000256" key="1">
    <source>
        <dbReference type="SAM" id="MobiDB-lite"/>
    </source>
</evidence>
<feature type="region of interest" description="Disordered" evidence="1">
    <location>
        <begin position="65"/>
        <end position="94"/>
    </location>
</feature>
<dbReference type="Proteomes" id="UP000002035">
    <property type="component" value="Unassembled WGS sequence"/>
</dbReference>
<dbReference type="GeneID" id="9225100"/>
<dbReference type="EMBL" id="DS995701">
    <property type="protein sequence ID" value="EEQ27336.1"/>
    <property type="molecule type" value="Genomic_DNA"/>
</dbReference>
<dbReference type="HOGENOM" id="CLU_1937652_0_0_1"/>
<keyword evidence="3" id="KW-1185">Reference proteome</keyword>
<protein>
    <submittedName>
        <fullName evidence="2">Uncharacterized protein</fullName>
    </submittedName>
</protein>
<organism evidence="2 3">
    <name type="scientific">Arthroderma otae (strain ATCC MYA-4605 / CBS 113480)</name>
    <name type="common">Microsporum canis</name>
    <dbReference type="NCBI Taxonomy" id="554155"/>
    <lineage>
        <taxon>Eukaryota</taxon>
        <taxon>Fungi</taxon>
        <taxon>Dikarya</taxon>
        <taxon>Ascomycota</taxon>
        <taxon>Pezizomycotina</taxon>
        <taxon>Eurotiomycetes</taxon>
        <taxon>Eurotiomycetidae</taxon>
        <taxon>Onygenales</taxon>
        <taxon>Arthrodermataceae</taxon>
        <taxon>Microsporum</taxon>
    </lineage>
</organism>
<accession>C5FC02</accession>
<reference evidence="3" key="1">
    <citation type="journal article" date="2012" name="MBio">
        <title>Comparative genome analysis of Trichophyton rubrum and related dermatophytes reveals candidate genes involved in infection.</title>
        <authorList>
            <person name="Martinez D.A."/>
            <person name="Oliver B.G."/>
            <person name="Graeser Y."/>
            <person name="Goldberg J.M."/>
            <person name="Li W."/>
            <person name="Martinez-Rossi N.M."/>
            <person name="Monod M."/>
            <person name="Shelest E."/>
            <person name="Barton R.C."/>
            <person name="Birch E."/>
            <person name="Brakhage A.A."/>
            <person name="Chen Z."/>
            <person name="Gurr S.J."/>
            <person name="Heiman D."/>
            <person name="Heitman J."/>
            <person name="Kosti I."/>
            <person name="Rossi A."/>
            <person name="Saif S."/>
            <person name="Samalova M."/>
            <person name="Saunders C.W."/>
            <person name="Shea T."/>
            <person name="Summerbell R.C."/>
            <person name="Xu J."/>
            <person name="Young S."/>
            <person name="Zeng Q."/>
            <person name="Birren B.W."/>
            <person name="Cuomo C.A."/>
            <person name="White T.C."/>
        </authorList>
    </citation>
    <scope>NUCLEOTIDE SEQUENCE [LARGE SCALE GENOMIC DNA]</scope>
    <source>
        <strain evidence="3">ATCC MYA-4605 / CBS 113480</strain>
    </source>
</reference>
<gene>
    <name evidence="2" type="ORF">MCYG_00224</name>
</gene>
<evidence type="ECO:0000313" key="3">
    <source>
        <dbReference type="Proteomes" id="UP000002035"/>
    </source>
</evidence>
<sequence>MGRVRFQCMPSYCMDSEKESRLSISKERSESAVSLSLASSSQGRQGRTASSIFESIVCLICTSKGQKTEGPGTKDDAETDPGWHKKQAVSSHTVTSKCRQEGFVEKRNNRDMIRSLPLKYMPAALHQIAV</sequence>
<dbReference type="AlphaFoldDB" id="C5FC02"/>
<name>C5FC02_ARTOC</name>
<proteinExistence type="predicted"/>
<dbReference type="RefSeq" id="XP_002850120.1">
    <property type="nucleotide sequence ID" value="XM_002850074.1"/>
</dbReference>
<evidence type="ECO:0000313" key="2">
    <source>
        <dbReference type="EMBL" id="EEQ27336.1"/>
    </source>
</evidence>